<feature type="region of interest" description="Disordered" evidence="1">
    <location>
        <begin position="1"/>
        <end position="146"/>
    </location>
</feature>
<dbReference type="Pfam" id="PF03466">
    <property type="entry name" value="LysR_substrate"/>
    <property type="match status" value="1"/>
</dbReference>
<accession>A0AAD4MID7</accession>
<comment type="caution">
    <text evidence="3">The sequence shown here is derived from an EMBL/GenBank/DDBJ whole genome shotgun (WGS) entry which is preliminary data.</text>
</comment>
<organism evidence="3 4">
    <name type="scientific">Ditylenchus destructor</name>
    <dbReference type="NCBI Taxonomy" id="166010"/>
    <lineage>
        <taxon>Eukaryota</taxon>
        <taxon>Metazoa</taxon>
        <taxon>Ecdysozoa</taxon>
        <taxon>Nematoda</taxon>
        <taxon>Chromadorea</taxon>
        <taxon>Rhabditida</taxon>
        <taxon>Tylenchina</taxon>
        <taxon>Tylenchomorpha</taxon>
        <taxon>Sphaerularioidea</taxon>
        <taxon>Anguinidae</taxon>
        <taxon>Anguininae</taxon>
        <taxon>Ditylenchus</taxon>
    </lineage>
</organism>
<feature type="region of interest" description="Disordered" evidence="1">
    <location>
        <begin position="256"/>
        <end position="283"/>
    </location>
</feature>
<dbReference type="SUPFAM" id="SSF53850">
    <property type="entry name" value="Periplasmic binding protein-like II"/>
    <property type="match status" value="1"/>
</dbReference>
<feature type="compositionally biased region" description="Basic and acidic residues" evidence="1">
    <location>
        <begin position="256"/>
        <end position="274"/>
    </location>
</feature>
<sequence length="299" mass="33807">MTFDLHPTRRLQRHRFRREARASGRRAQHHPARTEPHDPQAGRTAGRRCSSATRRDAAHRRGPRAAAACAAAAARIGAREREHQGHARAGEGHDPCRRGRQHRLPRAAFGHRPDLQQVAQPSGPDHRRRLGPGWRTRSSRTRSTWPRVDTEDTAEIVAVKDCRWEDTSYVVAGRHHPLRKKRKLKLSDTLGERWAILPKGTGPFEHMKSVFARQNLALPNVVVETRSVMALKSLIGHSGFLGWMPAPIVRRRAKGRADRCARHSGRERQENADRLRRRSGMLPGPSVKLLEELRALTAA</sequence>
<gene>
    <name evidence="3" type="ORF">DdX_20686</name>
</gene>
<evidence type="ECO:0000313" key="3">
    <source>
        <dbReference type="EMBL" id="KAI1693403.1"/>
    </source>
</evidence>
<feature type="domain" description="LysR substrate-binding" evidence="2">
    <location>
        <begin position="165"/>
        <end position="251"/>
    </location>
</feature>
<evidence type="ECO:0000313" key="4">
    <source>
        <dbReference type="Proteomes" id="UP001201812"/>
    </source>
</evidence>
<name>A0AAD4MID7_9BILA</name>
<dbReference type="EMBL" id="JAKKPZ010000634">
    <property type="protein sequence ID" value="KAI1693403.1"/>
    <property type="molecule type" value="Genomic_DNA"/>
</dbReference>
<evidence type="ECO:0000259" key="2">
    <source>
        <dbReference type="Pfam" id="PF03466"/>
    </source>
</evidence>
<reference evidence="3" key="1">
    <citation type="submission" date="2022-01" db="EMBL/GenBank/DDBJ databases">
        <title>Genome Sequence Resource for Two Populations of Ditylenchus destructor, the Migratory Endoparasitic Phytonematode.</title>
        <authorList>
            <person name="Zhang H."/>
            <person name="Lin R."/>
            <person name="Xie B."/>
        </authorList>
    </citation>
    <scope>NUCLEOTIDE SEQUENCE</scope>
    <source>
        <strain evidence="3">BazhouSP</strain>
    </source>
</reference>
<dbReference type="Gene3D" id="3.40.190.10">
    <property type="entry name" value="Periplasmic binding protein-like II"/>
    <property type="match status" value="1"/>
</dbReference>
<protein>
    <submittedName>
        <fullName evidence="3">LysR substrate binding domain-containing protein</fullName>
    </submittedName>
</protein>
<feature type="compositionally biased region" description="Basic residues" evidence="1">
    <location>
        <begin position="8"/>
        <end position="31"/>
    </location>
</feature>
<dbReference type="AlphaFoldDB" id="A0AAD4MID7"/>
<keyword evidence="4" id="KW-1185">Reference proteome</keyword>
<feature type="compositionally biased region" description="Low complexity" evidence="1">
    <location>
        <begin position="64"/>
        <end position="76"/>
    </location>
</feature>
<dbReference type="InterPro" id="IPR005119">
    <property type="entry name" value="LysR_subst-bd"/>
</dbReference>
<proteinExistence type="predicted"/>
<feature type="compositionally biased region" description="Basic and acidic residues" evidence="1">
    <location>
        <begin position="77"/>
        <end position="97"/>
    </location>
</feature>
<evidence type="ECO:0000256" key="1">
    <source>
        <dbReference type="SAM" id="MobiDB-lite"/>
    </source>
</evidence>
<dbReference type="Proteomes" id="UP001201812">
    <property type="component" value="Unassembled WGS sequence"/>
</dbReference>